<dbReference type="PANTHER" id="PTHR32439">
    <property type="entry name" value="FERREDOXIN--NITRITE REDUCTASE, CHLOROPLASTIC"/>
    <property type="match status" value="1"/>
</dbReference>
<dbReference type="InterPro" id="IPR045854">
    <property type="entry name" value="NO2/SO3_Rdtase_4Fe4S_sf"/>
</dbReference>
<organism evidence="10 11">
    <name type="scientific">Marinomonas fungiae</name>
    <dbReference type="NCBI Taxonomy" id="1137284"/>
    <lineage>
        <taxon>Bacteria</taxon>
        <taxon>Pseudomonadati</taxon>
        <taxon>Pseudomonadota</taxon>
        <taxon>Gammaproteobacteria</taxon>
        <taxon>Oceanospirillales</taxon>
        <taxon>Oceanospirillaceae</taxon>
        <taxon>Marinomonas</taxon>
    </lineage>
</organism>
<accession>A0A0K6IUA6</accession>
<dbReference type="STRING" id="1137284.GCA_001418205_03740"/>
<keyword evidence="4" id="KW-0479">Metal-binding</keyword>
<evidence type="ECO:0000256" key="1">
    <source>
        <dbReference type="ARBA" id="ARBA00010429"/>
    </source>
</evidence>
<evidence type="ECO:0000256" key="2">
    <source>
        <dbReference type="ARBA" id="ARBA00022485"/>
    </source>
</evidence>
<dbReference type="GO" id="GO:0051539">
    <property type="term" value="F:4 iron, 4 sulfur cluster binding"/>
    <property type="evidence" value="ECO:0007669"/>
    <property type="project" value="UniProtKB-KW"/>
</dbReference>
<dbReference type="Pfam" id="PF03460">
    <property type="entry name" value="NIR_SIR_ferr"/>
    <property type="match status" value="1"/>
</dbReference>
<protein>
    <submittedName>
        <fullName evidence="10">Nitrite/Sulfite reductase ferredoxin-like half domain/Nitrite and sulphite reductase 4Fe-4S domain</fullName>
    </submittedName>
</protein>
<reference evidence="11" key="1">
    <citation type="submission" date="2015-08" db="EMBL/GenBank/DDBJ databases">
        <authorList>
            <person name="Varghese N."/>
        </authorList>
    </citation>
    <scope>NUCLEOTIDE SEQUENCE [LARGE SCALE GENOMIC DNA]</scope>
    <source>
        <strain evidence="11">JCM 18476</strain>
    </source>
</reference>
<dbReference type="SUPFAM" id="SSF55124">
    <property type="entry name" value="Nitrite/Sulfite reductase N-terminal domain-like"/>
    <property type="match status" value="1"/>
</dbReference>
<keyword evidence="3" id="KW-0349">Heme</keyword>
<keyword evidence="2" id="KW-0004">4Fe-4S</keyword>
<dbReference type="GO" id="GO:0046872">
    <property type="term" value="F:metal ion binding"/>
    <property type="evidence" value="ECO:0007669"/>
    <property type="project" value="UniProtKB-KW"/>
</dbReference>
<evidence type="ECO:0000256" key="7">
    <source>
        <dbReference type="ARBA" id="ARBA00023014"/>
    </source>
</evidence>
<proteinExistence type="inferred from homology"/>
<evidence type="ECO:0000313" key="10">
    <source>
        <dbReference type="EMBL" id="CUB06696.1"/>
    </source>
</evidence>
<dbReference type="InterPro" id="IPR005117">
    <property type="entry name" value="NiRdtase/SiRdtase_haem-b_fer"/>
</dbReference>
<feature type="domain" description="Nitrite/Sulfite reductase ferredoxin-like" evidence="9">
    <location>
        <begin position="1"/>
        <end position="58"/>
    </location>
</feature>
<dbReference type="PANTHER" id="PTHR32439:SF0">
    <property type="entry name" value="FERREDOXIN--NITRITE REDUCTASE, CHLOROPLASTIC"/>
    <property type="match status" value="1"/>
</dbReference>
<dbReference type="InterPro" id="IPR036136">
    <property type="entry name" value="Nit/Sulf_reduc_fer-like_dom_sf"/>
</dbReference>
<gene>
    <name evidence="10" type="ORF">Ga0061065_12117</name>
</gene>
<evidence type="ECO:0000259" key="8">
    <source>
        <dbReference type="Pfam" id="PF01077"/>
    </source>
</evidence>
<feature type="domain" description="Nitrite/sulphite reductase 4Fe-4S" evidence="8">
    <location>
        <begin position="67"/>
        <end position="153"/>
    </location>
</feature>
<dbReference type="Proteomes" id="UP000182769">
    <property type="component" value="Unassembled WGS sequence"/>
</dbReference>
<sequence length="154" mass="17466">MLRVAIPYGVLSAQQLRALAQVSDTFDKGDGHFTTRQNIQFNWVKLPEMPDLLAYLAEHDMHAIQTSGNVVRNVTTEAFAGVAADEIYDPRIFAEIIRQWSTINPEFLFLPRKFKIAVSASEKDRAAVRIHDVGLYLFRDVEGDFYFKVMVGAD</sequence>
<keyword evidence="11" id="KW-1185">Reference proteome</keyword>
<keyword evidence="5" id="KW-0560">Oxidoreductase</keyword>
<dbReference type="AlphaFoldDB" id="A0A0K6IUA6"/>
<dbReference type="GO" id="GO:0020037">
    <property type="term" value="F:heme binding"/>
    <property type="evidence" value="ECO:0007669"/>
    <property type="project" value="InterPro"/>
</dbReference>
<keyword evidence="7" id="KW-0411">Iron-sulfur</keyword>
<comment type="similarity">
    <text evidence="1">Belongs to the nitrite and sulfite reductase 4Fe-4S domain family.</text>
</comment>
<dbReference type="Gene3D" id="3.30.413.10">
    <property type="entry name" value="Sulfite Reductase Hemoprotein, domain 1"/>
    <property type="match status" value="1"/>
</dbReference>
<evidence type="ECO:0000313" key="11">
    <source>
        <dbReference type="Proteomes" id="UP000182769"/>
    </source>
</evidence>
<evidence type="ECO:0000256" key="5">
    <source>
        <dbReference type="ARBA" id="ARBA00023002"/>
    </source>
</evidence>
<dbReference type="Pfam" id="PF01077">
    <property type="entry name" value="NIR_SIR"/>
    <property type="match status" value="1"/>
</dbReference>
<evidence type="ECO:0000256" key="6">
    <source>
        <dbReference type="ARBA" id="ARBA00023004"/>
    </source>
</evidence>
<evidence type="ECO:0000259" key="9">
    <source>
        <dbReference type="Pfam" id="PF03460"/>
    </source>
</evidence>
<name>A0A0K6IUA6_9GAMM</name>
<dbReference type="Gene3D" id="3.90.480.10">
    <property type="entry name" value="Sulfite Reductase Hemoprotein,Domain 2"/>
    <property type="match status" value="1"/>
</dbReference>
<dbReference type="GO" id="GO:0016491">
    <property type="term" value="F:oxidoreductase activity"/>
    <property type="evidence" value="ECO:0007669"/>
    <property type="project" value="UniProtKB-KW"/>
</dbReference>
<dbReference type="InterPro" id="IPR051329">
    <property type="entry name" value="NIR_SIR_4Fe-4S"/>
</dbReference>
<evidence type="ECO:0000256" key="4">
    <source>
        <dbReference type="ARBA" id="ARBA00022723"/>
    </source>
</evidence>
<keyword evidence="6" id="KW-0408">Iron</keyword>
<dbReference type="EMBL" id="CYHG01000021">
    <property type="protein sequence ID" value="CUB06696.1"/>
    <property type="molecule type" value="Genomic_DNA"/>
</dbReference>
<dbReference type="SUPFAM" id="SSF56014">
    <property type="entry name" value="Nitrite and sulphite reductase 4Fe-4S domain-like"/>
    <property type="match status" value="1"/>
</dbReference>
<dbReference type="InterPro" id="IPR006067">
    <property type="entry name" value="NO2/SO3_Rdtase_4Fe4S_dom"/>
</dbReference>
<evidence type="ECO:0000256" key="3">
    <source>
        <dbReference type="ARBA" id="ARBA00022617"/>
    </source>
</evidence>